<dbReference type="Gene3D" id="1.10.1200.10">
    <property type="entry name" value="ACP-like"/>
    <property type="match status" value="2"/>
</dbReference>
<evidence type="ECO:0000313" key="5">
    <source>
        <dbReference type="Proteomes" id="UP000661607"/>
    </source>
</evidence>
<dbReference type="PROSITE" id="PS00012">
    <property type="entry name" value="PHOSPHOPANTETHEINE"/>
    <property type="match status" value="1"/>
</dbReference>
<organism evidence="4 5">
    <name type="scientific">Nonomuraea africana</name>
    <dbReference type="NCBI Taxonomy" id="46171"/>
    <lineage>
        <taxon>Bacteria</taxon>
        <taxon>Bacillati</taxon>
        <taxon>Actinomycetota</taxon>
        <taxon>Actinomycetes</taxon>
        <taxon>Streptosporangiales</taxon>
        <taxon>Streptosporangiaceae</taxon>
        <taxon>Nonomuraea</taxon>
    </lineage>
</organism>
<dbReference type="InterPro" id="IPR020806">
    <property type="entry name" value="PKS_PP-bd"/>
</dbReference>
<comment type="caution">
    <text evidence="4">The sequence shown here is derived from an EMBL/GenBank/DDBJ whole genome shotgun (WGS) entry which is preliminary data.</text>
</comment>
<name>A0ABR9KPH3_9ACTN</name>
<keyword evidence="1" id="KW-0596">Phosphopantetheine</keyword>
<evidence type="ECO:0000259" key="3">
    <source>
        <dbReference type="PROSITE" id="PS50075"/>
    </source>
</evidence>
<dbReference type="Pfam" id="PF00550">
    <property type="entry name" value="PP-binding"/>
    <property type="match status" value="1"/>
</dbReference>
<evidence type="ECO:0000256" key="2">
    <source>
        <dbReference type="ARBA" id="ARBA00022553"/>
    </source>
</evidence>
<protein>
    <submittedName>
        <fullName evidence="4">Acyl carrier protein</fullName>
    </submittedName>
</protein>
<keyword evidence="2" id="KW-0597">Phosphoprotein</keyword>
<dbReference type="SUPFAM" id="SSF56801">
    <property type="entry name" value="Acetyl-CoA synthetase-like"/>
    <property type="match status" value="1"/>
</dbReference>
<dbReference type="InterPro" id="IPR006162">
    <property type="entry name" value="Ppantetheine_attach_site"/>
</dbReference>
<dbReference type="PANTHER" id="PTHR45527:SF1">
    <property type="entry name" value="FATTY ACID SYNTHASE"/>
    <property type="match status" value="1"/>
</dbReference>
<proteinExistence type="predicted"/>
<evidence type="ECO:0000313" key="4">
    <source>
        <dbReference type="EMBL" id="MBE1563670.1"/>
    </source>
</evidence>
<gene>
    <name evidence="4" type="ORF">H4W81_006449</name>
</gene>
<dbReference type="InterPro" id="IPR036736">
    <property type="entry name" value="ACP-like_sf"/>
</dbReference>
<dbReference type="SMART" id="SM00823">
    <property type="entry name" value="PKS_PP"/>
    <property type="match status" value="1"/>
</dbReference>
<dbReference type="InterPro" id="IPR009081">
    <property type="entry name" value="PP-bd_ACP"/>
</dbReference>
<evidence type="ECO:0000256" key="1">
    <source>
        <dbReference type="ARBA" id="ARBA00022450"/>
    </source>
</evidence>
<reference evidence="4 5" key="1">
    <citation type="submission" date="2020-10" db="EMBL/GenBank/DDBJ databases">
        <title>Sequencing the genomes of 1000 actinobacteria strains.</title>
        <authorList>
            <person name="Klenk H.-P."/>
        </authorList>
    </citation>
    <scope>NUCLEOTIDE SEQUENCE [LARGE SCALE GENOMIC DNA]</scope>
    <source>
        <strain evidence="4 5">DSM 43748</strain>
    </source>
</reference>
<dbReference type="PANTHER" id="PTHR45527">
    <property type="entry name" value="NONRIBOSOMAL PEPTIDE SYNTHETASE"/>
    <property type="match status" value="1"/>
</dbReference>
<dbReference type="SUPFAM" id="SSF47336">
    <property type="entry name" value="ACP-like"/>
    <property type="match status" value="2"/>
</dbReference>
<accession>A0ABR9KPH3</accession>
<feature type="domain" description="Carrier" evidence="3">
    <location>
        <begin position="186"/>
        <end position="261"/>
    </location>
</feature>
<dbReference type="Proteomes" id="UP000661607">
    <property type="component" value="Unassembled WGS sequence"/>
</dbReference>
<dbReference type="PROSITE" id="PS50075">
    <property type="entry name" value="CARRIER"/>
    <property type="match status" value="1"/>
</dbReference>
<sequence length="266" mass="29145">MRRIWADILSHEAFGSTDAFSAVGGKEEDIPELERRIREHFGYDLPLGRDGADITLHSLVMLLRGNAAGDAATSLVTLRPQGLGIIRLAGRRTLMSDLEAVVRVLKEHPAVRDTAVMNALADSGEALVVIAPRDFLTGVEARRIAEAPSVAFVLVPDLWRDAAGRLDEARCREYVQEPGAVYRYEAPRNEAEERLVAIWQDLLGVPDVGVLDDFIESGGDSLSALRLIDAVHDAFGVEMMLVDLLDYANIRELAGEISSRHEVTHG</sequence>
<dbReference type="RefSeq" id="WP_192778195.1">
    <property type="nucleotide sequence ID" value="NZ_BAAASY010000022.1"/>
</dbReference>
<dbReference type="EMBL" id="JADBEF010000001">
    <property type="protein sequence ID" value="MBE1563670.1"/>
    <property type="molecule type" value="Genomic_DNA"/>
</dbReference>
<keyword evidence="5" id="KW-1185">Reference proteome</keyword>